<evidence type="ECO:0000313" key="2">
    <source>
        <dbReference type="EMBL" id="KAK1655654.1"/>
    </source>
</evidence>
<evidence type="ECO:0000256" key="1">
    <source>
        <dbReference type="SAM" id="MobiDB-lite"/>
    </source>
</evidence>
<keyword evidence="3" id="KW-1185">Reference proteome</keyword>
<dbReference type="AlphaFoldDB" id="A0AAJ0ENK0"/>
<comment type="caution">
    <text evidence="2">The sequence shown here is derived from an EMBL/GenBank/DDBJ whole genome shotgun (WGS) entry which is preliminary data.</text>
</comment>
<sequence length="86" mass="9259">MLNTSIFTFSQYQATKSLIHNHNLPIQHEHNSTSPKCANTTPTPSRANTSPLRSPASANPLASSRSPAPRGRYGRLSVSTTLARSA</sequence>
<name>A0AAJ0ENK0_9PEZI</name>
<dbReference type="Proteomes" id="UP001243989">
    <property type="component" value="Unassembled WGS sequence"/>
</dbReference>
<organism evidence="2 3">
    <name type="scientific">Colletotrichum phormii</name>
    <dbReference type="NCBI Taxonomy" id="359342"/>
    <lineage>
        <taxon>Eukaryota</taxon>
        <taxon>Fungi</taxon>
        <taxon>Dikarya</taxon>
        <taxon>Ascomycota</taxon>
        <taxon>Pezizomycotina</taxon>
        <taxon>Sordariomycetes</taxon>
        <taxon>Hypocreomycetidae</taxon>
        <taxon>Glomerellales</taxon>
        <taxon>Glomerellaceae</taxon>
        <taxon>Colletotrichum</taxon>
        <taxon>Colletotrichum acutatum species complex</taxon>
    </lineage>
</organism>
<gene>
    <name evidence="2" type="ORF">BDP81DRAFT_413109</name>
</gene>
<evidence type="ECO:0000313" key="3">
    <source>
        <dbReference type="Proteomes" id="UP001243989"/>
    </source>
</evidence>
<dbReference type="RefSeq" id="XP_060451698.1">
    <property type="nucleotide sequence ID" value="XM_060589271.1"/>
</dbReference>
<dbReference type="GeneID" id="85474133"/>
<feature type="compositionally biased region" description="Polar residues" evidence="1">
    <location>
        <begin position="32"/>
        <end position="66"/>
    </location>
</feature>
<dbReference type="EMBL" id="JAHMHQ010000001">
    <property type="protein sequence ID" value="KAK1655654.1"/>
    <property type="molecule type" value="Genomic_DNA"/>
</dbReference>
<accession>A0AAJ0ENK0</accession>
<feature type="compositionally biased region" description="Polar residues" evidence="1">
    <location>
        <begin position="77"/>
        <end position="86"/>
    </location>
</feature>
<proteinExistence type="predicted"/>
<protein>
    <submittedName>
        <fullName evidence="2">Uncharacterized protein</fullName>
    </submittedName>
</protein>
<reference evidence="2" key="1">
    <citation type="submission" date="2021-06" db="EMBL/GenBank/DDBJ databases">
        <title>Comparative genomics, transcriptomics and evolutionary studies reveal genomic signatures of adaptation to plant cell wall in hemibiotrophic fungi.</title>
        <authorList>
            <consortium name="DOE Joint Genome Institute"/>
            <person name="Baroncelli R."/>
            <person name="Diaz J.F."/>
            <person name="Benocci T."/>
            <person name="Peng M."/>
            <person name="Battaglia E."/>
            <person name="Haridas S."/>
            <person name="Andreopoulos W."/>
            <person name="Labutti K."/>
            <person name="Pangilinan J."/>
            <person name="Floch G.L."/>
            <person name="Makela M.R."/>
            <person name="Henrissat B."/>
            <person name="Grigoriev I.V."/>
            <person name="Crouch J.A."/>
            <person name="De Vries R.P."/>
            <person name="Sukno S.A."/>
            <person name="Thon M.R."/>
        </authorList>
    </citation>
    <scope>NUCLEOTIDE SEQUENCE</scope>
    <source>
        <strain evidence="2">CBS 102054</strain>
    </source>
</reference>
<feature type="region of interest" description="Disordered" evidence="1">
    <location>
        <begin position="23"/>
        <end position="86"/>
    </location>
</feature>